<evidence type="ECO:0000256" key="3">
    <source>
        <dbReference type="SAM" id="MobiDB-lite"/>
    </source>
</evidence>
<dbReference type="RefSeq" id="WP_127731415.1">
    <property type="nucleotide sequence ID" value="NZ_SACP01000017.1"/>
</dbReference>
<comment type="caution">
    <text evidence="5">The sequence shown here is derived from an EMBL/GenBank/DDBJ whole genome shotgun (WGS) entry which is preliminary data.</text>
</comment>
<dbReference type="InterPro" id="IPR050595">
    <property type="entry name" value="Bact_response_regulator"/>
</dbReference>
<dbReference type="InterPro" id="IPR001789">
    <property type="entry name" value="Sig_transdc_resp-reg_receiver"/>
</dbReference>
<feature type="region of interest" description="Disordered" evidence="3">
    <location>
        <begin position="120"/>
        <end position="142"/>
    </location>
</feature>
<dbReference type="Proteomes" id="UP000286997">
    <property type="component" value="Unassembled WGS sequence"/>
</dbReference>
<evidence type="ECO:0000256" key="1">
    <source>
        <dbReference type="ARBA" id="ARBA00022553"/>
    </source>
</evidence>
<feature type="domain" description="Response regulatory" evidence="4">
    <location>
        <begin position="6"/>
        <end position="117"/>
    </location>
</feature>
<evidence type="ECO:0000313" key="6">
    <source>
        <dbReference type="Proteomes" id="UP000286997"/>
    </source>
</evidence>
<feature type="modified residue" description="4-aspartylphosphate" evidence="2">
    <location>
        <position position="56"/>
    </location>
</feature>
<dbReference type="AlphaFoldDB" id="A0A3S2YP70"/>
<dbReference type="InterPro" id="IPR011006">
    <property type="entry name" value="CheY-like_superfamily"/>
</dbReference>
<dbReference type="PANTHER" id="PTHR44591">
    <property type="entry name" value="STRESS RESPONSE REGULATOR PROTEIN 1"/>
    <property type="match status" value="1"/>
</dbReference>
<dbReference type="OrthoDB" id="582170at2"/>
<proteinExistence type="predicted"/>
<gene>
    <name evidence="5" type="ORF">EOE48_17375</name>
</gene>
<organism evidence="5 6">
    <name type="scientific">Methylobacterium oryzihabitans</name>
    <dbReference type="NCBI Taxonomy" id="2499852"/>
    <lineage>
        <taxon>Bacteria</taxon>
        <taxon>Pseudomonadati</taxon>
        <taxon>Pseudomonadota</taxon>
        <taxon>Alphaproteobacteria</taxon>
        <taxon>Hyphomicrobiales</taxon>
        <taxon>Methylobacteriaceae</taxon>
        <taxon>Methylobacterium</taxon>
    </lineage>
</organism>
<dbReference type="EMBL" id="SACP01000017">
    <property type="protein sequence ID" value="RVU16127.1"/>
    <property type="molecule type" value="Genomic_DNA"/>
</dbReference>
<keyword evidence="1 2" id="KW-0597">Phosphoprotein</keyword>
<keyword evidence="6" id="KW-1185">Reference proteome</keyword>
<dbReference type="PANTHER" id="PTHR44591:SF20">
    <property type="entry name" value="PROTEIN PILH"/>
    <property type="match status" value="1"/>
</dbReference>
<dbReference type="SUPFAM" id="SSF52172">
    <property type="entry name" value="CheY-like"/>
    <property type="match status" value="1"/>
</dbReference>
<evidence type="ECO:0000256" key="2">
    <source>
        <dbReference type="PROSITE-ProRule" id="PRU00169"/>
    </source>
</evidence>
<sequence>MLNGRRVLIVEDETLIAMELGDLVADAGGRVVGPARSNRQALALLDREAVDVALLDLNLADGDATPTARRLIDEGIPVLICTAGVLPRTMRAAWPHLPVHSKPVAADRLIRTLADLSAGPLAGAAEPPPQAASGAAPTSWRA</sequence>
<dbReference type="GO" id="GO:0000160">
    <property type="term" value="P:phosphorelay signal transduction system"/>
    <property type="evidence" value="ECO:0007669"/>
    <property type="project" value="InterPro"/>
</dbReference>
<name>A0A3S2YP70_9HYPH</name>
<protein>
    <submittedName>
        <fullName evidence="5">Response regulator</fullName>
    </submittedName>
</protein>
<evidence type="ECO:0000259" key="4">
    <source>
        <dbReference type="PROSITE" id="PS50110"/>
    </source>
</evidence>
<dbReference type="SMART" id="SM00448">
    <property type="entry name" value="REC"/>
    <property type="match status" value="1"/>
</dbReference>
<dbReference type="Gene3D" id="3.40.50.2300">
    <property type="match status" value="1"/>
</dbReference>
<dbReference type="PROSITE" id="PS50110">
    <property type="entry name" value="RESPONSE_REGULATORY"/>
    <property type="match status" value="1"/>
</dbReference>
<accession>A0A3S2YP70</accession>
<reference evidence="5 6" key="1">
    <citation type="submission" date="2019-01" db="EMBL/GenBank/DDBJ databases">
        <authorList>
            <person name="Chen W.-M."/>
        </authorList>
    </citation>
    <scope>NUCLEOTIDE SEQUENCE [LARGE SCALE GENOMIC DNA]</scope>
    <source>
        <strain evidence="5 6">TER-1</strain>
    </source>
</reference>
<evidence type="ECO:0000313" key="5">
    <source>
        <dbReference type="EMBL" id="RVU16127.1"/>
    </source>
</evidence>
<dbReference type="Pfam" id="PF00072">
    <property type="entry name" value="Response_reg"/>
    <property type="match status" value="1"/>
</dbReference>